<evidence type="ECO:0000313" key="4">
    <source>
        <dbReference type="Proteomes" id="UP001204068"/>
    </source>
</evidence>
<feature type="transmembrane region" description="Helical" evidence="1">
    <location>
        <begin position="16"/>
        <end position="47"/>
    </location>
</feature>
<dbReference type="Proteomes" id="UP000640299">
    <property type="component" value="Chromosome"/>
</dbReference>
<dbReference type="AlphaFoldDB" id="A0A7T4U349"/>
<keyword evidence="1" id="KW-0812">Transmembrane</keyword>
<dbReference type="EMBL" id="CP069389">
    <property type="protein sequence ID" value="QRN91431.1"/>
    <property type="molecule type" value="Genomic_DNA"/>
</dbReference>
<organism evidence="2 4">
    <name type="scientific">Mammaliicoccus sciuri</name>
    <name type="common">Staphylococcus sciuri</name>
    <dbReference type="NCBI Taxonomy" id="1296"/>
    <lineage>
        <taxon>Bacteria</taxon>
        <taxon>Bacillati</taxon>
        <taxon>Bacillota</taxon>
        <taxon>Bacilli</taxon>
        <taxon>Bacillales</taxon>
        <taxon>Staphylococcaceae</taxon>
        <taxon>Mammaliicoccus</taxon>
    </lineage>
</organism>
<evidence type="ECO:0000313" key="3">
    <source>
        <dbReference type="EMBL" id="QRN91431.1"/>
    </source>
</evidence>
<evidence type="ECO:0000313" key="2">
    <source>
        <dbReference type="EMBL" id="MCQ9303982.1"/>
    </source>
</evidence>
<protein>
    <submittedName>
        <fullName evidence="2">Uncharacterized protein</fullName>
    </submittedName>
</protein>
<keyword evidence="1" id="KW-1133">Transmembrane helix</keyword>
<sequence>MDFNIVENIGSSFGSALIATVVATISIHGFLVPAIVFILLLICWAMIPPKSMKV</sequence>
<keyword evidence="1" id="KW-0472">Membrane</keyword>
<dbReference type="RefSeq" id="WP_158006029.1">
    <property type="nucleotide sequence ID" value="NZ_CP064868.1"/>
</dbReference>
<accession>A0A7T4U349</accession>
<reference evidence="3" key="1">
    <citation type="submission" date="2021-02" db="EMBL/GenBank/DDBJ databases">
        <title>cfr and optrA-positive Staphylococcus spp.</title>
        <authorList>
            <person name="Chen L."/>
        </authorList>
    </citation>
    <scope>NUCLEOTIDE SEQUENCE</scope>
    <source>
        <strain evidence="3">GDQ20D70P</strain>
    </source>
</reference>
<dbReference type="EMBL" id="JANILD010000004">
    <property type="protein sequence ID" value="MCQ9303982.1"/>
    <property type="molecule type" value="Genomic_DNA"/>
</dbReference>
<proteinExistence type="predicted"/>
<evidence type="ECO:0000256" key="1">
    <source>
        <dbReference type="SAM" id="Phobius"/>
    </source>
</evidence>
<name>A0A7T4U349_MAMSC</name>
<dbReference type="Proteomes" id="UP001204068">
    <property type="component" value="Unassembled WGS sequence"/>
</dbReference>
<gene>
    <name evidence="3" type="ORF">JRU67_00955</name>
    <name evidence="2" type="ORF">NQ032_10265</name>
</gene>
<reference evidence="2" key="2">
    <citation type="submission" date="2022-07" db="EMBL/GenBank/DDBJ databases">
        <title>Bacterial species isolated from the porcine tonsil microbiota.</title>
        <authorList>
            <person name="Oliveira I.M.F."/>
        </authorList>
    </citation>
    <scope>NUCLEOTIDE SEQUENCE</scope>
    <source>
        <strain evidence="2">8QC2O2</strain>
    </source>
</reference>